<evidence type="ECO:0000313" key="1">
    <source>
        <dbReference type="EMBL" id="KKP92278.1"/>
    </source>
</evidence>
<name>A0A0G0DFQ3_9BACT</name>
<reference evidence="1 2" key="1">
    <citation type="journal article" date="2015" name="Nature">
        <title>rRNA introns, odd ribosomes, and small enigmatic genomes across a large radiation of phyla.</title>
        <authorList>
            <person name="Brown C.T."/>
            <person name="Hug L.A."/>
            <person name="Thomas B.C."/>
            <person name="Sharon I."/>
            <person name="Castelle C.J."/>
            <person name="Singh A."/>
            <person name="Wilkins M.J."/>
            <person name="Williams K.H."/>
            <person name="Banfield J.F."/>
        </authorList>
    </citation>
    <scope>NUCLEOTIDE SEQUENCE [LARGE SCALE GENOMIC DNA]</scope>
</reference>
<dbReference type="AlphaFoldDB" id="A0A0G0DFQ3"/>
<gene>
    <name evidence="1" type="ORF">UR96_C0017G0010</name>
</gene>
<comment type="caution">
    <text evidence="1">The sequence shown here is derived from an EMBL/GenBank/DDBJ whole genome shotgun (WGS) entry which is preliminary data.</text>
</comment>
<proteinExistence type="predicted"/>
<accession>A0A0G0DFQ3</accession>
<dbReference type="EMBL" id="LBRE01000017">
    <property type="protein sequence ID" value="KKP92278.1"/>
    <property type="molecule type" value="Genomic_DNA"/>
</dbReference>
<dbReference type="Proteomes" id="UP000034140">
    <property type="component" value="Unassembled WGS sequence"/>
</dbReference>
<organism evidence="1 2">
    <name type="scientific">candidate division WS6 bacterium GW2011_GWC1_36_11</name>
    <dbReference type="NCBI Taxonomy" id="1619090"/>
    <lineage>
        <taxon>Bacteria</taxon>
        <taxon>Candidatus Dojkabacteria</taxon>
    </lineage>
</organism>
<sequence length="170" mass="19505">MANIPQEKPKAKKIPEAYKSGFTFFPSEIEQNAIATLPYGFLRARYLLSSEDKEKTIHELWRTGNIQVIYNFISDPEIKAEYNFTEDPNGIIDLIYPDQLVFICREMILEGNVEVEEVESFLNDILSASANVYFHQELGEELVHPEYVETAVTSFMISITSDTVELLDLE</sequence>
<evidence type="ECO:0000313" key="2">
    <source>
        <dbReference type="Proteomes" id="UP000034140"/>
    </source>
</evidence>
<protein>
    <submittedName>
        <fullName evidence="1">Uncharacterized protein</fullName>
    </submittedName>
</protein>